<accession>A0ACA9NS48</accession>
<feature type="non-terminal residue" evidence="1">
    <location>
        <position position="576"/>
    </location>
</feature>
<keyword evidence="2" id="KW-1185">Reference proteome</keyword>
<dbReference type="Proteomes" id="UP000789366">
    <property type="component" value="Unassembled WGS sequence"/>
</dbReference>
<comment type="caution">
    <text evidence="1">The sequence shown here is derived from an EMBL/GenBank/DDBJ whole genome shotgun (WGS) entry which is preliminary data.</text>
</comment>
<sequence length="576" mass="68018">MGRRKYHQKSKSTNSKYHTRNIRNIKPLPENYESINNEIVRNNRGNGNNDYQLWWDELKIISNGNCLHAYTPKWSRLCSDCGSQLLSSEPKNFCCNPLLRHLISPLRPLPPILQNLYEFNNTTVNFSHLSRQYNSLFSFTTLGYTGGVIHLPHLHAFAINGRAYHQIHPANTEGYPVNWFVYDAMHEILRNMSYPQAQLVIQQSTANAEIATCTIVHSTAIAHERCIQIWRTNETKPEYINILNKHYEALQYPLFFPYGEIGWHIYWTENEHSDSRKISQVDYYCYRIMTETRFHLLGRLFNEYLVDMFSRADDERLQFIRKEQHRFQKGGQEEDESLGDEAETHPNNIYLLASHTLSYRCILKNNQCRWNYSQTIQEQTIIDEQGKVHYQRCTEHDINIVPYNAFLLLKLNSHINVEVASTSHVISYLYKYIYKGPDRAMINVQLEENNRSEHEIIDEINDYLNARYLSAIEATWRIFKYRIVSQSPSVTCLPIYLPEEQIILHGNINNNLSSLQCYFLRPSNPEFENLTYCRYNELYLFSYAEESINQNSLSPNTYLENKQEGYCQRIVRPYKQ</sequence>
<dbReference type="EMBL" id="CAJVPW010015700">
    <property type="protein sequence ID" value="CAG8664149.1"/>
    <property type="molecule type" value="Genomic_DNA"/>
</dbReference>
<proteinExistence type="predicted"/>
<gene>
    <name evidence="1" type="ORF">SPELUC_LOCUS9392</name>
</gene>
<organism evidence="1 2">
    <name type="scientific">Cetraspora pellucida</name>
    <dbReference type="NCBI Taxonomy" id="1433469"/>
    <lineage>
        <taxon>Eukaryota</taxon>
        <taxon>Fungi</taxon>
        <taxon>Fungi incertae sedis</taxon>
        <taxon>Mucoromycota</taxon>
        <taxon>Glomeromycotina</taxon>
        <taxon>Glomeromycetes</taxon>
        <taxon>Diversisporales</taxon>
        <taxon>Gigasporaceae</taxon>
        <taxon>Cetraspora</taxon>
    </lineage>
</organism>
<reference evidence="1" key="1">
    <citation type="submission" date="2021-06" db="EMBL/GenBank/DDBJ databases">
        <authorList>
            <person name="Kallberg Y."/>
            <person name="Tangrot J."/>
            <person name="Rosling A."/>
        </authorList>
    </citation>
    <scope>NUCLEOTIDE SEQUENCE</scope>
    <source>
        <strain evidence="1">28 12/20/2015</strain>
    </source>
</reference>
<evidence type="ECO:0000313" key="2">
    <source>
        <dbReference type="Proteomes" id="UP000789366"/>
    </source>
</evidence>
<name>A0ACA9NS48_9GLOM</name>
<evidence type="ECO:0000313" key="1">
    <source>
        <dbReference type="EMBL" id="CAG8664149.1"/>
    </source>
</evidence>
<protein>
    <submittedName>
        <fullName evidence="1">16506_t:CDS:1</fullName>
    </submittedName>
</protein>